<reference evidence="3" key="1">
    <citation type="journal article" date="2014" name="Science">
        <title>Ancient hybridizations among the ancestral genomes of bread wheat.</title>
        <authorList>
            <consortium name="International Wheat Genome Sequencing Consortium,"/>
            <person name="Marcussen T."/>
            <person name="Sandve S.R."/>
            <person name="Heier L."/>
            <person name="Spannagl M."/>
            <person name="Pfeifer M."/>
            <person name="Jakobsen K.S."/>
            <person name="Wulff B.B."/>
            <person name="Steuernagel B."/>
            <person name="Mayer K.F."/>
            <person name="Olsen O.A."/>
        </authorList>
    </citation>
    <scope>NUCLEOTIDE SEQUENCE [LARGE SCALE GENOMIC DNA]</scope>
    <source>
        <strain evidence="3">cv. AL8/78</strain>
    </source>
</reference>
<feature type="region of interest" description="Disordered" evidence="1">
    <location>
        <begin position="1"/>
        <end position="23"/>
    </location>
</feature>
<name>A0A453BL49_AEGTS</name>
<feature type="compositionally biased region" description="Low complexity" evidence="1">
    <location>
        <begin position="66"/>
        <end position="78"/>
    </location>
</feature>
<reference evidence="3" key="2">
    <citation type="journal article" date="2017" name="Nat. Plants">
        <title>The Aegilops tauschii genome reveals multiple impacts of transposons.</title>
        <authorList>
            <person name="Zhao G."/>
            <person name="Zou C."/>
            <person name="Li K."/>
            <person name="Wang K."/>
            <person name="Li T."/>
            <person name="Gao L."/>
            <person name="Zhang X."/>
            <person name="Wang H."/>
            <person name="Yang Z."/>
            <person name="Liu X."/>
            <person name="Jiang W."/>
            <person name="Mao L."/>
            <person name="Kong X."/>
            <person name="Jiao Y."/>
            <person name="Jia J."/>
        </authorList>
    </citation>
    <scope>NUCLEOTIDE SEQUENCE [LARGE SCALE GENOMIC DNA]</scope>
    <source>
        <strain evidence="3">cv. AL8/78</strain>
    </source>
</reference>
<reference evidence="2" key="5">
    <citation type="journal article" date="2021" name="G3 (Bethesda)">
        <title>Aegilops tauschii genome assembly Aet v5.0 features greater sequence contiguity and improved annotation.</title>
        <authorList>
            <person name="Wang L."/>
            <person name="Zhu T."/>
            <person name="Rodriguez J.C."/>
            <person name="Deal K.R."/>
            <person name="Dubcovsky J."/>
            <person name="McGuire P.E."/>
            <person name="Lux T."/>
            <person name="Spannagl M."/>
            <person name="Mayer K.F.X."/>
            <person name="Baldrich P."/>
            <person name="Meyers B.C."/>
            <person name="Huo N."/>
            <person name="Gu Y.Q."/>
            <person name="Zhou H."/>
            <person name="Devos K.M."/>
            <person name="Bennetzen J.L."/>
            <person name="Unver T."/>
            <person name="Budak H."/>
            <person name="Gulick P.J."/>
            <person name="Galiba G."/>
            <person name="Kalapos B."/>
            <person name="Nelson D.R."/>
            <person name="Li P."/>
            <person name="You F.M."/>
            <person name="Luo M.C."/>
            <person name="Dvorak J."/>
        </authorList>
    </citation>
    <scope>NUCLEOTIDE SEQUENCE [LARGE SCALE GENOMIC DNA]</scope>
    <source>
        <strain evidence="2">cv. AL8/78</strain>
    </source>
</reference>
<evidence type="ECO:0000313" key="3">
    <source>
        <dbReference type="Proteomes" id="UP000015105"/>
    </source>
</evidence>
<dbReference type="Proteomes" id="UP000015105">
    <property type="component" value="Chromosome 2D"/>
</dbReference>
<dbReference type="Gramene" id="AET2Gv20550500.6">
    <property type="protein sequence ID" value="AET2Gv20550500.6"/>
    <property type="gene ID" value="AET2Gv20550500"/>
</dbReference>
<feature type="compositionally biased region" description="Low complexity" evidence="1">
    <location>
        <begin position="88"/>
        <end position="105"/>
    </location>
</feature>
<evidence type="ECO:0000313" key="2">
    <source>
        <dbReference type="EnsemblPlants" id="AET2Gv20550500.6"/>
    </source>
</evidence>
<organism evidence="2 3">
    <name type="scientific">Aegilops tauschii subsp. strangulata</name>
    <name type="common">Goatgrass</name>
    <dbReference type="NCBI Taxonomy" id="200361"/>
    <lineage>
        <taxon>Eukaryota</taxon>
        <taxon>Viridiplantae</taxon>
        <taxon>Streptophyta</taxon>
        <taxon>Embryophyta</taxon>
        <taxon>Tracheophyta</taxon>
        <taxon>Spermatophyta</taxon>
        <taxon>Magnoliopsida</taxon>
        <taxon>Liliopsida</taxon>
        <taxon>Poales</taxon>
        <taxon>Poaceae</taxon>
        <taxon>BOP clade</taxon>
        <taxon>Pooideae</taxon>
        <taxon>Triticodae</taxon>
        <taxon>Triticeae</taxon>
        <taxon>Triticinae</taxon>
        <taxon>Aegilops</taxon>
    </lineage>
</organism>
<keyword evidence="3" id="KW-1185">Reference proteome</keyword>
<dbReference type="AlphaFoldDB" id="A0A453BL49"/>
<reference evidence="2" key="4">
    <citation type="submission" date="2019-03" db="UniProtKB">
        <authorList>
            <consortium name="EnsemblPlants"/>
        </authorList>
    </citation>
    <scope>IDENTIFICATION</scope>
</reference>
<feature type="region of interest" description="Disordered" evidence="1">
    <location>
        <begin position="43"/>
        <end position="107"/>
    </location>
</feature>
<protein>
    <submittedName>
        <fullName evidence="2">Uncharacterized protein</fullName>
    </submittedName>
</protein>
<dbReference type="EnsemblPlants" id="AET2Gv20550500.6">
    <property type="protein sequence ID" value="AET2Gv20550500.6"/>
    <property type="gene ID" value="AET2Gv20550500"/>
</dbReference>
<proteinExistence type="predicted"/>
<sequence>MLKFQGPEFAAFGPRPQLPQQPSYVKSAASTVVKRPLAQHTPELTAMVPASVRVKRESALPKPKPKAQQQQQQSSAPSYSALKPSVTPIKSAAQPSPSASKPQSIDDSYMAFLEDMKQLGALDE</sequence>
<accession>A0A453BL49</accession>
<evidence type="ECO:0000256" key="1">
    <source>
        <dbReference type="SAM" id="MobiDB-lite"/>
    </source>
</evidence>
<reference evidence="2" key="3">
    <citation type="journal article" date="2017" name="Nature">
        <title>Genome sequence of the progenitor of the wheat D genome Aegilops tauschii.</title>
        <authorList>
            <person name="Luo M.C."/>
            <person name="Gu Y.Q."/>
            <person name="Puiu D."/>
            <person name="Wang H."/>
            <person name="Twardziok S.O."/>
            <person name="Deal K.R."/>
            <person name="Huo N."/>
            <person name="Zhu T."/>
            <person name="Wang L."/>
            <person name="Wang Y."/>
            <person name="McGuire P.E."/>
            <person name="Liu S."/>
            <person name="Long H."/>
            <person name="Ramasamy R.K."/>
            <person name="Rodriguez J.C."/>
            <person name="Van S.L."/>
            <person name="Yuan L."/>
            <person name="Wang Z."/>
            <person name="Xia Z."/>
            <person name="Xiao L."/>
            <person name="Anderson O.D."/>
            <person name="Ouyang S."/>
            <person name="Liang Y."/>
            <person name="Zimin A.V."/>
            <person name="Pertea G."/>
            <person name="Qi P."/>
            <person name="Bennetzen J.L."/>
            <person name="Dai X."/>
            <person name="Dawson M.W."/>
            <person name="Muller H.G."/>
            <person name="Kugler K."/>
            <person name="Rivarola-Duarte L."/>
            <person name="Spannagl M."/>
            <person name="Mayer K.F.X."/>
            <person name="Lu F.H."/>
            <person name="Bevan M.W."/>
            <person name="Leroy P."/>
            <person name="Li P."/>
            <person name="You F.M."/>
            <person name="Sun Q."/>
            <person name="Liu Z."/>
            <person name="Lyons E."/>
            <person name="Wicker T."/>
            <person name="Salzberg S.L."/>
            <person name="Devos K.M."/>
            <person name="Dvorak J."/>
        </authorList>
    </citation>
    <scope>NUCLEOTIDE SEQUENCE [LARGE SCALE GENOMIC DNA]</scope>
    <source>
        <strain evidence="2">cv. AL8/78</strain>
    </source>
</reference>